<keyword evidence="2" id="KW-1185">Reference proteome</keyword>
<gene>
    <name evidence="1" type="ORF">HPB49_022959</name>
</gene>
<organism evidence="1 2">
    <name type="scientific">Dermacentor silvarum</name>
    <name type="common">Tick</name>
    <dbReference type="NCBI Taxonomy" id="543639"/>
    <lineage>
        <taxon>Eukaryota</taxon>
        <taxon>Metazoa</taxon>
        <taxon>Ecdysozoa</taxon>
        <taxon>Arthropoda</taxon>
        <taxon>Chelicerata</taxon>
        <taxon>Arachnida</taxon>
        <taxon>Acari</taxon>
        <taxon>Parasitiformes</taxon>
        <taxon>Ixodida</taxon>
        <taxon>Ixodoidea</taxon>
        <taxon>Ixodidae</taxon>
        <taxon>Rhipicephalinae</taxon>
        <taxon>Dermacentor</taxon>
    </lineage>
</organism>
<evidence type="ECO:0000313" key="1">
    <source>
        <dbReference type="EMBL" id="KAH7967128.1"/>
    </source>
</evidence>
<protein>
    <submittedName>
        <fullName evidence="1">Uncharacterized protein</fullName>
    </submittedName>
</protein>
<evidence type="ECO:0000313" key="2">
    <source>
        <dbReference type="Proteomes" id="UP000821865"/>
    </source>
</evidence>
<accession>A0ACB8DGL5</accession>
<dbReference type="EMBL" id="CM023471">
    <property type="protein sequence ID" value="KAH7967128.1"/>
    <property type="molecule type" value="Genomic_DNA"/>
</dbReference>
<dbReference type="Proteomes" id="UP000821865">
    <property type="component" value="Chromosome 2"/>
</dbReference>
<comment type="caution">
    <text evidence="1">The sequence shown here is derived from an EMBL/GenBank/DDBJ whole genome shotgun (WGS) entry which is preliminary data.</text>
</comment>
<reference evidence="1" key="1">
    <citation type="submission" date="2020-05" db="EMBL/GenBank/DDBJ databases">
        <title>Large-scale comparative analyses of tick genomes elucidate their genetic diversity and vector capacities.</title>
        <authorList>
            <person name="Jia N."/>
            <person name="Wang J."/>
            <person name="Shi W."/>
            <person name="Du L."/>
            <person name="Sun Y."/>
            <person name="Zhan W."/>
            <person name="Jiang J."/>
            <person name="Wang Q."/>
            <person name="Zhang B."/>
            <person name="Ji P."/>
            <person name="Sakyi L.B."/>
            <person name="Cui X."/>
            <person name="Yuan T."/>
            <person name="Jiang B."/>
            <person name="Yang W."/>
            <person name="Lam T.T.-Y."/>
            <person name="Chang Q."/>
            <person name="Ding S."/>
            <person name="Wang X."/>
            <person name="Zhu J."/>
            <person name="Ruan X."/>
            <person name="Zhao L."/>
            <person name="Wei J."/>
            <person name="Que T."/>
            <person name="Du C."/>
            <person name="Cheng J."/>
            <person name="Dai P."/>
            <person name="Han X."/>
            <person name="Huang E."/>
            <person name="Gao Y."/>
            <person name="Liu J."/>
            <person name="Shao H."/>
            <person name="Ye R."/>
            <person name="Li L."/>
            <person name="Wei W."/>
            <person name="Wang X."/>
            <person name="Wang C."/>
            <person name="Yang T."/>
            <person name="Huo Q."/>
            <person name="Li W."/>
            <person name="Guo W."/>
            <person name="Chen H."/>
            <person name="Zhou L."/>
            <person name="Ni X."/>
            <person name="Tian J."/>
            <person name="Zhou Y."/>
            <person name="Sheng Y."/>
            <person name="Liu T."/>
            <person name="Pan Y."/>
            <person name="Xia L."/>
            <person name="Li J."/>
            <person name="Zhao F."/>
            <person name="Cao W."/>
        </authorList>
    </citation>
    <scope>NUCLEOTIDE SEQUENCE</scope>
    <source>
        <strain evidence="1">Dsil-2018</strain>
    </source>
</reference>
<name>A0ACB8DGL5_DERSI</name>
<proteinExistence type="predicted"/>
<sequence>MNTARSDTAFVLLPGSAKANRTSKSEWNCRGFKDRAKRANFSLYLETFEHLCAVFALQEPGNAVCLTGYNTFQRDPFTSLLVHKTLTGQEVDLDLSISYSYTMVTALPLRRTDPPVHILNICCRPKLKKITFADTFGRALKIAGRDPFLIVDDFNAPSRLWGYRKEEMRGRKLGSTTQLALSLRDRYLCTEQDQWRPEYHYAGRENADLDAPLQLHHLRVALAKMRRGTAPGAAYIRIQDQEYGPYPLGTRGTPQGAVLSPLLFNLAMVQLPARLDAVDGVKHALYADDITLWATEGNLGNKEDSLQAAAHIVDEYAA</sequence>